<dbReference type="EC" id="2.7.7.7" evidence="7"/>
<keyword evidence="2 7" id="KW-0808">Transferase</keyword>
<dbReference type="InterPro" id="IPR023211">
    <property type="entry name" value="DNA_pol_palm_dom_sf"/>
</dbReference>
<dbReference type="GO" id="GO:0000166">
    <property type="term" value="F:nucleotide binding"/>
    <property type="evidence" value="ECO:0007669"/>
    <property type="project" value="InterPro"/>
</dbReference>
<protein>
    <recommendedName>
        <fullName evidence="7">DNA polymerase</fullName>
        <ecNumber evidence="7">2.7.7.7</ecNumber>
    </recommendedName>
</protein>
<dbReference type="GO" id="GO:0006261">
    <property type="term" value="P:DNA-templated DNA replication"/>
    <property type="evidence" value="ECO:0007669"/>
    <property type="project" value="TreeGrafter"/>
</dbReference>
<dbReference type="PANTHER" id="PTHR10322:SF23">
    <property type="entry name" value="DNA POLYMERASE DELTA CATALYTIC SUBUNIT"/>
    <property type="match status" value="1"/>
</dbReference>
<evidence type="ECO:0000259" key="9">
    <source>
        <dbReference type="Pfam" id="PF03104"/>
    </source>
</evidence>
<dbReference type="PROSITE" id="PS00116">
    <property type="entry name" value="DNA_POLYMERASE_B"/>
    <property type="match status" value="1"/>
</dbReference>
<dbReference type="Pfam" id="PF00136">
    <property type="entry name" value="DNA_pol_B"/>
    <property type="match status" value="1"/>
</dbReference>
<dbReference type="AlphaFoldDB" id="A0A7K4MWM0"/>
<dbReference type="PRINTS" id="PR00106">
    <property type="entry name" value="DNAPOLB"/>
</dbReference>
<dbReference type="Gene3D" id="1.20.1280.300">
    <property type="match status" value="1"/>
</dbReference>
<accession>A0A7K4MWM0</accession>
<feature type="domain" description="DNA-directed DNA polymerase family B exonuclease" evidence="9">
    <location>
        <begin position="102"/>
        <end position="268"/>
    </location>
</feature>
<evidence type="ECO:0000259" key="8">
    <source>
        <dbReference type="Pfam" id="PF00136"/>
    </source>
</evidence>
<dbReference type="SUPFAM" id="SSF53098">
    <property type="entry name" value="Ribonuclease H-like"/>
    <property type="match status" value="1"/>
</dbReference>
<evidence type="ECO:0000256" key="2">
    <source>
        <dbReference type="ARBA" id="ARBA00022679"/>
    </source>
</evidence>
<evidence type="ECO:0000256" key="3">
    <source>
        <dbReference type="ARBA" id="ARBA00022695"/>
    </source>
</evidence>
<evidence type="ECO:0000256" key="4">
    <source>
        <dbReference type="ARBA" id="ARBA00022932"/>
    </source>
</evidence>
<dbReference type="InterPro" id="IPR006134">
    <property type="entry name" value="DNA-dir_DNA_pol_B_multi_dom"/>
</dbReference>
<keyword evidence="3 7" id="KW-0548">Nucleotidyltransferase</keyword>
<evidence type="ECO:0000256" key="6">
    <source>
        <dbReference type="ARBA" id="ARBA00049244"/>
    </source>
</evidence>
<dbReference type="Gene3D" id="3.30.342.10">
    <property type="entry name" value="DNA Polymerase, chain B, domain 1"/>
    <property type="match status" value="1"/>
</dbReference>
<dbReference type="InterPro" id="IPR006172">
    <property type="entry name" value="DNA-dir_DNA_pol_B"/>
</dbReference>
<dbReference type="SUPFAM" id="SSF56672">
    <property type="entry name" value="DNA/RNA polymerases"/>
    <property type="match status" value="1"/>
</dbReference>
<dbReference type="Proteomes" id="UP000575480">
    <property type="component" value="Unassembled WGS sequence"/>
</dbReference>
<dbReference type="SMART" id="SM00486">
    <property type="entry name" value="POLBc"/>
    <property type="match status" value="1"/>
</dbReference>
<evidence type="ECO:0000313" key="10">
    <source>
        <dbReference type="EMBL" id="NWJ57830.1"/>
    </source>
</evidence>
<name>A0A7K4MWM0_9ARCH</name>
<comment type="similarity">
    <text evidence="1 7">Belongs to the DNA polymerase type-B family.</text>
</comment>
<evidence type="ECO:0000256" key="7">
    <source>
        <dbReference type="RuleBase" id="RU000442"/>
    </source>
</evidence>
<sequence length="848" mass="99842">MSFYTNVHRLGNNILFRGISKDGQRFKDRVEYKPTLYIPTKEKTKFRTLEGKPVGEIQPGNMRECRDFIRKYKEVDNFNIYGNDKYEFSFIAEYFPEEHINYDVSQIKIAYLDIETGSENGFPNIETANEEVTAITIKIDGKCFVFGRGEFVHDRENVFYFRFDTEEALLQKFFEMWDKESPDIITGWNIDTFDIPYLVNRAKRLFGDKKNPYRLLSPWRKVREYMMFGLGGRELQTYEIYGVETLDYLALYKKFAFVNQESYRLDHIAFVELGERKLDYSEQGSLHLLYKNDYQKFIEYNIKDVELVEQLEEKMKLLDMVISLAYLCKVNYGNTFGQVRMWDTLIYNHLLRKNIVIPPKKSSHKTSEFEGAYVKEPILGAHDWVVNFDLNSLYPHLIMQYNVSPETLITDELPPELQEIKDVKPGVEGLLNQTLSLDLKKYKVTYTPNNEFYRTDKQGFLPEMMQQIYDNRVKFKGMMIETKKKLQKEKDTQKRFQLSNLVSKYNNMQHNLKITLNSAFGAMGNEHFRFFDQRIAEAITTSGQLSIKWIEKEINRYLNSLLKTEEDKDFVVAVDTDSVYICMDDLVKKVFEGKEDDKNKVIDFLDKVCSEQMEKIIDKSYQKLAKYMNAFDQKMVMKRENLADRALWTAKKRYIMNVYDSEGVRYEEPQLKIMGIEAIRSSTPAACKDKMKHIFKIIMSGTEDDAINYIDEFRKEFQTLDAEDIFFPRSVRGISKYHDAAQLYKKGTPIHVKGALLYNKLLKDHKLTNNYPLIQDGEKIKFAYLKKQNTTGGEVIAIMNQLPKELELQQYIDYDKQFQKSFIEPMASVMNSIGWNTEHISTLDEFFG</sequence>
<evidence type="ECO:0000256" key="5">
    <source>
        <dbReference type="ARBA" id="ARBA00023125"/>
    </source>
</evidence>
<dbReference type="GO" id="GO:0003887">
    <property type="term" value="F:DNA-directed DNA polymerase activity"/>
    <property type="evidence" value="ECO:0007669"/>
    <property type="project" value="UniProtKB-KW"/>
</dbReference>
<keyword evidence="4 7" id="KW-0239">DNA-directed DNA polymerase</keyword>
<comment type="caution">
    <text evidence="10">The sequence shown here is derived from an EMBL/GenBank/DDBJ whole genome shotgun (WGS) entry which is preliminary data.</text>
</comment>
<dbReference type="InterPro" id="IPR012337">
    <property type="entry name" value="RNaseH-like_sf"/>
</dbReference>
<reference evidence="10 11" key="1">
    <citation type="journal article" date="2019" name="Environ. Microbiol.">
        <title>Genomics insights into ecotype formation of ammonia-oxidizing archaea in the deep ocean.</title>
        <authorList>
            <person name="Wang Y."/>
            <person name="Huang J.M."/>
            <person name="Cui G.J."/>
            <person name="Nunoura T."/>
            <person name="Takaki Y."/>
            <person name="Li W.L."/>
            <person name="Li J."/>
            <person name="Gao Z.M."/>
            <person name="Takai K."/>
            <person name="Zhang A.Q."/>
            <person name="Stepanauskas R."/>
        </authorList>
    </citation>
    <scope>NUCLEOTIDE SEQUENCE [LARGE SCALE GENOMIC DNA]</scope>
    <source>
        <strain evidence="10 11">L15a</strain>
    </source>
</reference>
<dbReference type="InterPro" id="IPR043502">
    <property type="entry name" value="DNA/RNA_pol_sf"/>
</dbReference>
<keyword evidence="5 7" id="KW-0238">DNA-binding</keyword>
<dbReference type="Gene3D" id="3.30.420.10">
    <property type="entry name" value="Ribonuclease H-like superfamily/Ribonuclease H"/>
    <property type="match status" value="1"/>
</dbReference>
<proteinExistence type="inferred from homology"/>
<dbReference type="InterPro" id="IPR050240">
    <property type="entry name" value="DNA_pol_type-B"/>
</dbReference>
<dbReference type="Gene3D" id="3.40.1820.10">
    <property type="entry name" value="DnaQ-like 3'-5' exonuclease"/>
    <property type="match status" value="1"/>
</dbReference>
<evidence type="ECO:0000313" key="11">
    <source>
        <dbReference type="Proteomes" id="UP000575480"/>
    </source>
</evidence>
<dbReference type="Pfam" id="PF03104">
    <property type="entry name" value="DNA_pol_B_exo1"/>
    <property type="match status" value="1"/>
</dbReference>
<evidence type="ECO:0000256" key="1">
    <source>
        <dbReference type="ARBA" id="ARBA00005755"/>
    </source>
</evidence>
<dbReference type="EMBL" id="JACATH010000017">
    <property type="protein sequence ID" value="NWJ57830.1"/>
    <property type="molecule type" value="Genomic_DNA"/>
</dbReference>
<dbReference type="InterPro" id="IPR006133">
    <property type="entry name" value="DNA-dir_DNA_pol_B_exonuc"/>
</dbReference>
<organism evidence="10 11">
    <name type="scientific">Marine Group I thaumarchaeote</name>
    <dbReference type="NCBI Taxonomy" id="2511932"/>
    <lineage>
        <taxon>Archaea</taxon>
        <taxon>Nitrososphaerota</taxon>
        <taxon>Marine Group I</taxon>
    </lineage>
</organism>
<comment type="catalytic activity">
    <reaction evidence="6 7">
        <text>DNA(n) + a 2'-deoxyribonucleoside 5'-triphosphate = DNA(n+1) + diphosphate</text>
        <dbReference type="Rhea" id="RHEA:22508"/>
        <dbReference type="Rhea" id="RHEA-COMP:17339"/>
        <dbReference type="Rhea" id="RHEA-COMP:17340"/>
        <dbReference type="ChEBI" id="CHEBI:33019"/>
        <dbReference type="ChEBI" id="CHEBI:61560"/>
        <dbReference type="ChEBI" id="CHEBI:173112"/>
        <dbReference type="EC" id="2.7.7.7"/>
    </reaction>
</comment>
<feature type="domain" description="DNA-directed DNA polymerase family B multifunctional" evidence="8">
    <location>
        <begin position="345"/>
        <end position="831"/>
    </location>
</feature>
<gene>
    <name evidence="10" type="ORF">HX858_08835</name>
</gene>
<dbReference type="Gene3D" id="3.90.1600.10">
    <property type="entry name" value="Palm domain of DNA polymerase"/>
    <property type="match status" value="1"/>
</dbReference>
<dbReference type="InterPro" id="IPR036397">
    <property type="entry name" value="RNaseH_sf"/>
</dbReference>
<dbReference type="PANTHER" id="PTHR10322">
    <property type="entry name" value="DNA POLYMERASE CATALYTIC SUBUNIT"/>
    <property type="match status" value="1"/>
</dbReference>
<keyword evidence="7" id="KW-0235">DNA replication</keyword>
<dbReference type="InterPro" id="IPR017964">
    <property type="entry name" value="DNA-dir_DNA_pol_B_CS"/>
</dbReference>
<dbReference type="GO" id="GO:0003677">
    <property type="term" value="F:DNA binding"/>
    <property type="evidence" value="ECO:0007669"/>
    <property type="project" value="UniProtKB-KW"/>
</dbReference>